<reference evidence="1" key="1">
    <citation type="submission" date="2021-01" db="EMBL/GenBank/DDBJ databases">
        <title>Whole genome shotgun sequence of Cellulomonas chitinilytica NBRC 110799.</title>
        <authorList>
            <person name="Komaki H."/>
            <person name="Tamura T."/>
        </authorList>
    </citation>
    <scope>NUCLEOTIDE SEQUENCE</scope>
    <source>
        <strain evidence="1">NBRC 110799</strain>
    </source>
</reference>
<dbReference type="SUPFAM" id="SSF102405">
    <property type="entry name" value="MCP/YpsA-like"/>
    <property type="match status" value="1"/>
</dbReference>
<dbReference type="Pfam" id="PF18306">
    <property type="entry name" value="LDcluster4"/>
    <property type="match status" value="1"/>
</dbReference>
<evidence type="ECO:0000313" key="2">
    <source>
        <dbReference type="Proteomes" id="UP000632740"/>
    </source>
</evidence>
<dbReference type="PANTHER" id="PTHR43393:SF3">
    <property type="entry name" value="LYSINE DECARBOXYLASE-LIKE PROTEIN"/>
    <property type="match status" value="1"/>
</dbReference>
<evidence type="ECO:0000313" key="1">
    <source>
        <dbReference type="EMBL" id="GIG20867.1"/>
    </source>
</evidence>
<dbReference type="AlphaFoldDB" id="A0A919P2D0"/>
<dbReference type="InterPro" id="IPR052341">
    <property type="entry name" value="LOG_family_nucleotidases"/>
</dbReference>
<dbReference type="GO" id="GO:0005829">
    <property type="term" value="C:cytosol"/>
    <property type="evidence" value="ECO:0007669"/>
    <property type="project" value="TreeGrafter"/>
</dbReference>
<protein>
    <submittedName>
        <fullName evidence="1">TIGR00725 family protein</fullName>
    </submittedName>
</protein>
<dbReference type="InterPro" id="IPR005268">
    <property type="entry name" value="CHP00725"/>
</dbReference>
<dbReference type="Proteomes" id="UP000632740">
    <property type="component" value="Unassembled WGS sequence"/>
</dbReference>
<dbReference type="NCBIfam" id="TIGR00725">
    <property type="entry name" value="TIGR00725 family protein"/>
    <property type="match status" value="1"/>
</dbReference>
<sequence length="159" mass="15686">MAYVGVVGPGSARARDEQDARELGRGLAGRGHVVLCGGLGGVMDAVAAGVRDGDGVVVGLLPGNDRADGSPHLTVALPTGMGEMRNALLVRSSDVVLSVGGSWGTLSEVALALRTGVPVVALDGWRVLAADGSEPGPTPVRAGSVAEALAAVDEIVGGT</sequence>
<comment type="caution">
    <text evidence="1">The sequence shown here is derived from an EMBL/GenBank/DDBJ whole genome shotgun (WGS) entry which is preliminary data.</text>
</comment>
<dbReference type="EMBL" id="BONK01000004">
    <property type="protein sequence ID" value="GIG20867.1"/>
    <property type="molecule type" value="Genomic_DNA"/>
</dbReference>
<dbReference type="InterPro" id="IPR041164">
    <property type="entry name" value="LDcluster4"/>
</dbReference>
<dbReference type="Gene3D" id="3.40.50.450">
    <property type="match status" value="1"/>
</dbReference>
<dbReference type="PANTHER" id="PTHR43393">
    <property type="entry name" value="CYTOKININ RIBOSIDE 5'-MONOPHOSPHATE PHOSPHORIBOHYDROLASE"/>
    <property type="match status" value="1"/>
</dbReference>
<dbReference type="RefSeq" id="WP_203750957.1">
    <property type="nucleotide sequence ID" value="NZ_BONK01000004.1"/>
</dbReference>
<proteinExistence type="predicted"/>
<keyword evidence="2" id="KW-1185">Reference proteome</keyword>
<organism evidence="1 2">
    <name type="scientific">Cellulomonas chitinilytica</name>
    <dbReference type="NCBI Taxonomy" id="398759"/>
    <lineage>
        <taxon>Bacteria</taxon>
        <taxon>Bacillati</taxon>
        <taxon>Actinomycetota</taxon>
        <taxon>Actinomycetes</taxon>
        <taxon>Micrococcales</taxon>
        <taxon>Cellulomonadaceae</taxon>
        <taxon>Cellulomonas</taxon>
    </lineage>
</organism>
<gene>
    <name evidence="1" type="ORF">Cch01nite_15910</name>
</gene>
<name>A0A919P2D0_9CELL</name>
<accession>A0A919P2D0</accession>